<comment type="caution">
    <text evidence="2">The sequence shown here is derived from an EMBL/GenBank/DDBJ whole genome shotgun (WGS) entry which is preliminary data.</text>
</comment>
<feature type="domain" description="ISXO2-like transposase" evidence="1">
    <location>
        <begin position="119"/>
        <end position="245"/>
    </location>
</feature>
<dbReference type="InterPro" id="IPR024445">
    <property type="entry name" value="Tnp_ISXO2-like"/>
</dbReference>
<name>A0A1W0E4B7_9MICR</name>
<accession>A0A1W0E4B7</accession>
<proteinExistence type="predicted"/>
<dbReference type="AlphaFoldDB" id="A0A1W0E4B7"/>
<protein>
    <recommendedName>
        <fullName evidence="1">ISXO2-like transposase domain-containing protein</fullName>
    </recommendedName>
</protein>
<dbReference type="VEuPathDB" id="MicrosporidiaDB:EHP00_1629"/>
<dbReference type="Pfam" id="PF12762">
    <property type="entry name" value="DDE_Tnp_IS1595"/>
    <property type="match status" value="1"/>
</dbReference>
<dbReference type="SMART" id="SM01126">
    <property type="entry name" value="DDE_Tnp_IS1595"/>
    <property type="match status" value="1"/>
</dbReference>
<sequence length="258" mass="30561">MAFSKKQHLKNMIAQNLIHLKLNKCIKCNGRVRFTSKSSFQTICTRPLCKTRRSVFSESIFKKFNKGVEGIIRVFELLFESIRLRSIAKLMPYDYRNLKIFVSKVNQYVKNNYFKYLDVIGGPGIIVEIDESKFGKRKYNRGHRVDGVWVLGMIERTPEKLIVLIPVENRNNETLITIIRRHVAPGSVIYSDQWRGYNSLFEYYTHKTVNHSKHFVDPLTGIHTNFIEGNWAPIKQNIYKKWRTKKIFGYHWLLKWLK</sequence>
<dbReference type="Proteomes" id="UP000192758">
    <property type="component" value="Unassembled WGS sequence"/>
</dbReference>
<dbReference type="EMBL" id="MNPJ01000023">
    <property type="protein sequence ID" value="OQS54049.1"/>
    <property type="molecule type" value="Genomic_DNA"/>
</dbReference>
<organism evidence="2 3">
    <name type="scientific">Ecytonucleospora hepatopenaei</name>
    <dbReference type="NCBI Taxonomy" id="646526"/>
    <lineage>
        <taxon>Eukaryota</taxon>
        <taxon>Fungi</taxon>
        <taxon>Fungi incertae sedis</taxon>
        <taxon>Microsporidia</taxon>
        <taxon>Enterocytozoonidae</taxon>
        <taxon>Ecytonucleospora</taxon>
    </lineage>
</organism>
<keyword evidence="3" id="KW-1185">Reference proteome</keyword>
<evidence type="ECO:0000313" key="2">
    <source>
        <dbReference type="EMBL" id="OQS54049.1"/>
    </source>
</evidence>
<reference evidence="2 3" key="1">
    <citation type="journal article" date="2017" name="Environ. Microbiol.">
        <title>Decay of the glycolytic pathway and adaptation to intranuclear parasitism within Enterocytozoonidae microsporidia.</title>
        <authorList>
            <person name="Wiredu Boakye D."/>
            <person name="Jaroenlak P."/>
            <person name="Prachumwat A."/>
            <person name="Williams T.A."/>
            <person name="Bateman K.S."/>
            <person name="Itsathitphaisarn O."/>
            <person name="Sritunyalucksana K."/>
            <person name="Paszkiewicz K.H."/>
            <person name="Moore K.A."/>
            <person name="Stentiford G.D."/>
            <person name="Williams B.A."/>
        </authorList>
    </citation>
    <scope>NUCLEOTIDE SEQUENCE [LARGE SCALE GENOMIC DNA]</scope>
    <source>
        <strain evidence="2 3">TH1</strain>
    </source>
</reference>
<evidence type="ECO:0000259" key="1">
    <source>
        <dbReference type="SMART" id="SM01126"/>
    </source>
</evidence>
<gene>
    <name evidence="2" type="ORF">EHP00_1629</name>
</gene>
<dbReference type="OrthoDB" id="2193241at2759"/>
<dbReference type="STRING" id="646526.A0A1W0E4B7"/>
<dbReference type="InterPro" id="IPR053164">
    <property type="entry name" value="IS1016-like_transposase"/>
</dbReference>
<evidence type="ECO:0000313" key="3">
    <source>
        <dbReference type="Proteomes" id="UP000192758"/>
    </source>
</evidence>
<dbReference type="PANTHER" id="PTHR47163:SF2">
    <property type="entry name" value="SI:DKEY-17M8.2"/>
    <property type="match status" value="1"/>
</dbReference>
<dbReference type="NCBIfam" id="NF033547">
    <property type="entry name" value="transpos_IS1595"/>
    <property type="match status" value="1"/>
</dbReference>
<dbReference type="PANTHER" id="PTHR47163">
    <property type="entry name" value="DDE_TNP_IS1595 DOMAIN-CONTAINING PROTEIN"/>
    <property type="match status" value="1"/>
</dbReference>